<dbReference type="Pfam" id="PF04892">
    <property type="entry name" value="VanZ"/>
    <property type="match status" value="1"/>
</dbReference>
<keyword evidence="1" id="KW-0472">Membrane</keyword>
<dbReference type="PIRSF" id="PIRSF019083">
    <property type="entry name" value="UCP019083_VanZ"/>
    <property type="match status" value="1"/>
</dbReference>
<evidence type="ECO:0000259" key="2">
    <source>
        <dbReference type="Pfam" id="PF04892"/>
    </source>
</evidence>
<organism evidence="3 4">
    <name type="scientific">Clostridium putrefaciens</name>
    <dbReference type="NCBI Taxonomy" id="99675"/>
    <lineage>
        <taxon>Bacteria</taxon>
        <taxon>Bacillati</taxon>
        <taxon>Bacillota</taxon>
        <taxon>Clostridia</taxon>
        <taxon>Eubacteriales</taxon>
        <taxon>Clostridiaceae</taxon>
        <taxon>Clostridium</taxon>
    </lineage>
</organism>
<dbReference type="NCBIfam" id="NF037970">
    <property type="entry name" value="vanZ_1"/>
    <property type="match status" value="1"/>
</dbReference>
<evidence type="ECO:0000256" key="1">
    <source>
        <dbReference type="SAM" id="Phobius"/>
    </source>
</evidence>
<feature type="domain" description="VanZ-like" evidence="2">
    <location>
        <begin position="12"/>
        <end position="140"/>
    </location>
</feature>
<protein>
    <submittedName>
        <fullName evidence="3">Phosphotransbutyrylase</fullName>
    </submittedName>
</protein>
<feature type="transmembrane region" description="Helical" evidence="1">
    <location>
        <begin position="38"/>
        <end position="61"/>
    </location>
</feature>
<feature type="transmembrane region" description="Helical" evidence="1">
    <location>
        <begin position="9"/>
        <end position="26"/>
    </location>
</feature>
<name>A0A381J422_9CLOT</name>
<accession>A0A381J422</accession>
<proteinExistence type="predicted"/>
<sequence>MKKVSKKQLNFALLIGWMILIFYFSSQIGEVSSEKSKIVIYMFNVLGLDLNTYFGNIATLIVRKMAHFTEYFILFILTYNVVKYYFKKGKLFFISYIITVSYAMTDEFHQLFVPGRAGALKDVLIDSTGGLFGILIVIIFIKIKKRMNLANTN</sequence>
<keyword evidence="4" id="KW-1185">Reference proteome</keyword>
<dbReference type="OrthoDB" id="291892at2"/>
<dbReference type="AlphaFoldDB" id="A0A381J422"/>
<evidence type="ECO:0000313" key="4">
    <source>
        <dbReference type="Proteomes" id="UP000254664"/>
    </source>
</evidence>
<evidence type="ECO:0000313" key="3">
    <source>
        <dbReference type="EMBL" id="SUY45554.1"/>
    </source>
</evidence>
<keyword evidence="1" id="KW-1133">Transmembrane helix</keyword>
<gene>
    <name evidence="3" type="ORF">NCTC9836_00332</name>
</gene>
<dbReference type="Proteomes" id="UP000254664">
    <property type="component" value="Unassembled WGS sequence"/>
</dbReference>
<dbReference type="EMBL" id="UFWZ01000001">
    <property type="protein sequence ID" value="SUY45554.1"/>
    <property type="molecule type" value="Genomic_DNA"/>
</dbReference>
<dbReference type="InterPro" id="IPR016747">
    <property type="entry name" value="Phosphotransbutyrylase"/>
</dbReference>
<feature type="transmembrane region" description="Helical" evidence="1">
    <location>
        <begin position="123"/>
        <end position="141"/>
    </location>
</feature>
<dbReference type="RefSeq" id="WP_115640184.1">
    <property type="nucleotide sequence ID" value="NZ_UFWZ01000001.1"/>
</dbReference>
<dbReference type="InterPro" id="IPR006976">
    <property type="entry name" value="VanZ-like"/>
</dbReference>
<reference evidence="3 4" key="1">
    <citation type="submission" date="2018-06" db="EMBL/GenBank/DDBJ databases">
        <authorList>
            <consortium name="Pathogen Informatics"/>
            <person name="Doyle S."/>
        </authorList>
    </citation>
    <scope>NUCLEOTIDE SEQUENCE [LARGE SCALE GENOMIC DNA]</scope>
    <source>
        <strain evidence="3 4">NCTC9836</strain>
    </source>
</reference>
<keyword evidence="1" id="KW-0812">Transmembrane</keyword>